<protein>
    <submittedName>
        <fullName evidence="2">Gsp_06 putative toxin</fullName>
    </submittedName>
</protein>
<feature type="chain" id="PRO_5001944845" evidence="1">
    <location>
        <begin position="17"/>
        <end position="128"/>
    </location>
</feature>
<accession>A0A098LWA2</accession>
<dbReference type="AlphaFoldDB" id="A0A098LWA2"/>
<evidence type="ECO:0000256" key="1">
    <source>
        <dbReference type="SAM" id="SignalP"/>
    </source>
</evidence>
<evidence type="ECO:0000313" key="2">
    <source>
        <dbReference type="EMBL" id="JAC94788.1"/>
    </source>
</evidence>
<feature type="signal peptide" evidence="1">
    <location>
        <begin position="1"/>
        <end position="16"/>
    </location>
</feature>
<keyword evidence="1" id="KW-0732">Signal</keyword>
<reference evidence="2" key="1">
    <citation type="journal article" date="2014" name="Toxicon">
        <title>A bioinformatics survey for conotoxin-like sequences in three turrid snail venom duct transcriptomes.</title>
        <authorList>
            <person name="Gonzales D.T."/>
            <person name="Saloma C.P."/>
        </authorList>
    </citation>
    <scope>NUCLEOTIDE SEQUENCE</scope>
    <source>
        <tissue evidence="2">Venom duct</tissue>
    </source>
</reference>
<name>A0A098LWA2_GEMSP</name>
<sequence length="128" mass="14659">MAFSLDILMCIAMVVAMTTIINGQGNNLPQCRHGEICGMLTNSRSQDHYCQCSHGACPIMAWEYEINNFFFCKIISSIRACETKDDDPAFRHKPNYILSVKLRCRCAEYDWYNPSSKGHIYCSELDDK</sequence>
<reference evidence="2" key="2">
    <citation type="submission" date="2014-09" db="EMBL/GenBank/DDBJ databases">
        <authorList>
            <person name="Gonzales D.T.T."/>
            <person name="Saloma C.P."/>
        </authorList>
    </citation>
    <scope>NUCLEOTIDE SEQUENCE</scope>
    <source>
        <tissue evidence="2">Venom duct</tissue>
    </source>
</reference>
<proteinExistence type="predicted"/>
<organism evidence="2">
    <name type="scientific">Gemmula speciosa</name>
    <name type="common">Splendid gem-turris</name>
    <name type="synonym">Pleurotoma speciosa</name>
    <dbReference type="NCBI Taxonomy" id="439592"/>
    <lineage>
        <taxon>Eukaryota</taxon>
        <taxon>Metazoa</taxon>
        <taxon>Spiralia</taxon>
        <taxon>Lophotrochozoa</taxon>
        <taxon>Mollusca</taxon>
        <taxon>Gastropoda</taxon>
        <taxon>Caenogastropoda</taxon>
        <taxon>Neogastropoda</taxon>
        <taxon>Conoidea</taxon>
        <taxon>Turridae</taxon>
        <taxon>Gemmula</taxon>
    </lineage>
</organism>
<dbReference type="EMBL" id="GBRA01000006">
    <property type="protein sequence ID" value="JAC94788.1"/>
    <property type="molecule type" value="Transcribed_RNA"/>
</dbReference>